<dbReference type="EMBL" id="JYDL01000008">
    <property type="protein sequence ID" value="KRX26309.1"/>
    <property type="molecule type" value="Genomic_DNA"/>
</dbReference>
<evidence type="ECO:0000313" key="1">
    <source>
        <dbReference type="EMBL" id="KRX26309.1"/>
    </source>
</evidence>
<sequence length="596" mass="68181">MQHHAKRNKDKWPTAAEEVLKNVYVDDLLFTLDDRTETVECVKELKQLTETAGFCLTKWSSNEPTVLRSLPEKGVASDCKPKTALGIVWDNKEDTITSPAICVARSDQQMTKRGMLSVVMMIFDPLGYPSPFLVKAKRMLQVLWRKGIDWDTPFPQNMLKDWQDWMTEIPSISEIRLPKCLLPVGTGCIKEVELHGYGDASAMAYRSTVYLRITTVLGEIITNLLLAALITARLLSFVKTSLEVEFSRIVCWADNQIALRWIQGDSYRWKPFWWRYCPTTNNPADVLTRGCRLKDLVSINLCWHGPHWLTKCEDAWPTAKLELTIDRSPEFQAEVQKSARELHVQAKTEAVLDVQMYSSLTKLLNVTAYVLRFITNCKNEEFPEELESLKRERKLPKSSRLWPLNPYIDDTTDKEIATVGTCNEANTGQIAVRHFGPLSRIVGSVNLKEIEALREEFEASLDEEERNIAMDFLGDVMKIREFWDQFEVSVQDVDVPSLVFYRCSVRCDIRVGQAGCGGWQPGSGSTSDVMRKLNDLRLEEKRSMSAVEKLRSPSQERETQKTVAFFHSVVEVVCGFCQEHHTLSECTNFRQASRQK</sequence>
<dbReference type="InterPro" id="IPR008042">
    <property type="entry name" value="Retrotrans_Pao"/>
</dbReference>
<keyword evidence="2" id="KW-1185">Reference proteome</keyword>
<reference evidence="1 2" key="1">
    <citation type="submission" date="2015-01" db="EMBL/GenBank/DDBJ databases">
        <title>Evolution of Trichinella species and genotypes.</title>
        <authorList>
            <person name="Korhonen P.K."/>
            <person name="Edoardo P."/>
            <person name="Giuseppe L.R."/>
            <person name="Gasser R.B."/>
        </authorList>
    </citation>
    <scope>NUCLEOTIDE SEQUENCE [LARGE SCALE GENOMIC DNA]</scope>
    <source>
        <strain evidence="1">ISS37</strain>
    </source>
</reference>
<organism evidence="1 2">
    <name type="scientific">Trichinella nelsoni</name>
    <dbReference type="NCBI Taxonomy" id="6336"/>
    <lineage>
        <taxon>Eukaryota</taxon>
        <taxon>Metazoa</taxon>
        <taxon>Ecdysozoa</taxon>
        <taxon>Nematoda</taxon>
        <taxon>Enoplea</taxon>
        <taxon>Dorylaimia</taxon>
        <taxon>Trichinellida</taxon>
        <taxon>Trichinellidae</taxon>
        <taxon>Trichinella</taxon>
    </lineage>
</organism>
<evidence type="ECO:0000313" key="2">
    <source>
        <dbReference type="Proteomes" id="UP000054630"/>
    </source>
</evidence>
<proteinExistence type="predicted"/>
<dbReference type="STRING" id="6336.A0A0V0SIY1"/>
<dbReference type="Proteomes" id="UP000054630">
    <property type="component" value="Unassembled WGS sequence"/>
</dbReference>
<comment type="caution">
    <text evidence="1">The sequence shown here is derived from an EMBL/GenBank/DDBJ whole genome shotgun (WGS) entry which is preliminary data.</text>
</comment>
<dbReference type="SUPFAM" id="SSF56672">
    <property type="entry name" value="DNA/RNA polymerases"/>
    <property type="match status" value="1"/>
</dbReference>
<dbReference type="AlphaFoldDB" id="A0A0V0SIY1"/>
<accession>A0A0V0SIY1</accession>
<dbReference type="OrthoDB" id="8019190at2759"/>
<protein>
    <recommendedName>
        <fullName evidence="3">Reverse transcriptase domain-containing protein</fullName>
    </recommendedName>
</protein>
<dbReference type="PANTHER" id="PTHR47331">
    <property type="entry name" value="PHD-TYPE DOMAIN-CONTAINING PROTEIN"/>
    <property type="match status" value="1"/>
</dbReference>
<dbReference type="Pfam" id="PF05380">
    <property type="entry name" value="Peptidase_A17"/>
    <property type="match status" value="1"/>
</dbReference>
<gene>
    <name evidence="1" type="ORF">T07_5173</name>
</gene>
<evidence type="ECO:0008006" key="3">
    <source>
        <dbReference type="Google" id="ProtNLM"/>
    </source>
</evidence>
<dbReference type="InterPro" id="IPR043502">
    <property type="entry name" value="DNA/RNA_pol_sf"/>
</dbReference>
<name>A0A0V0SIY1_9BILA</name>